<dbReference type="EMBL" id="WBNK01008002">
    <property type="protein sequence ID" value="NXY00644.1"/>
    <property type="molecule type" value="Genomic_DNA"/>
</dbReference>
<evidence type="ECO:0000313" key="4">
    <source>
        <dbReference type="Proteomes" id="UP000632886"/>
    </source>
</evidence>
<gene>
    <name evidence="3" type="primary">Ervmer341</name>
    <name evidence="3" type="ORF">CENBEN_R15336</name>
</gene>
<feature type="signal peptide" evidence="2">
    <location>
        <begin position="1"/>
        <end position="29"/>
    </location>
</feature>
<dbReference type="SUPFAM" id="SSF58069">
    <property type="entry name" value="Virus ectodomain"/>
    <property type="match status" value="1"/>
</dbReference>
<dbReference type="InterPro" id="IPR018154">
    <property type="entry name" value="TLV/ENV_coat_polyprotein"/>
</dbReference>
<dbReference type="AlphaFoldDB" id="A0A852M9Q3"/>
<feature type="non-terminal residue" evidence="3">
    <location>
        <position position="1"/>
    </location>
</feature>
<keyword evidence="2" id="KW-0732">Signal</keyword>
<proteinExistence type="predicted"/>
<protein>
    <submittedName>
        <fullName evidence="3">MER34 protein</fullName>
    </submittedName>
</protein>
<feature type="chain" id="PRO_5032450229" evidence="2">
    <location>
        <begin position="30"/>
        <end position="280"/>
    </location>
</feature>
<accession>A0A852M9Q3</accession>
<reference evidence="3 4" key="1">
    <citation type="submission" date="2020-02" db="EMBL/GenBank/DDBJ databases">
        <title>Bird 10,000 Genomes (B10K) Project - Family phase.</title>
        <authorList>
            <person name="Zhang G."/>
        </authorList>
    </citation>
    <scope>NUCLEOTIDE SEQUENCE [LARGE SCALE GENOMIC DNA]</scope>
    <source>
        <strain evidence="3">B10K-DU-017-21</strain>
    </source>
</reference>
<evidence type="ECO:0000313" key="3">
    <source>
        <dbReference type="EMBL" id="NXY00644.1"/>
    </source>
</evidence>
<comment type="caution">
    <text evidence="3">The sequence shown here is derived from an EMBL/GenBank/DDBJ whole genome shotgun (WGS) entry which is preliminary data.</text>
</comment>
<keyword evidence="4" id="KW-1185">Reference proteome</keyword>
<keyword evidence="1" id="KW-1015">Disulfide bond</keyword>
<organism evidence="3 4">
    <name type="scientific">Centropus bengalensis</name>
    <name type="common">lesser coucal</name>
    <dbReference type="NCBI Taxonomy" id="1463675"/>
    <lineage>
        <taxon>Eukaryota</taxon>
        <taxon>Metazoa</taxon>
        <taxon>Chordata</taxon>
        <taxon>Craniata</taxon>
        <taxon>Vertebrata</taxon>
        <taxon>Euteleostomi</taxon>
        <taxon>Archelosauria</taxon>
        <taxon>Archosauria</taxon>
        <taxon>Dinosauria</taxon>
        <taxon>Saurischia</taxon>
        <taxon>Theropoda</taxon>
        <taxon>Coelurosauria</taxon>
        <taxon>Aves</taxon>
        <taxon>Neognathae</taxon>
        <taxon>Neoaves</taxon>
        <taxon>Otidimorphae</taxon>
        <taxon>Cuculiformes</taxon>
        <taxon>Centropidae</taxon>
        <taxon>Centropus</taxon>
    </lineage>
</organism>
<name>A0A852M9Q3_9AVES</name>
<sequence length="280" mass="32041">MGRHPGGTHKTAILQILMTIGLLPSSNNAHWNMNVHFSLTQNVSKILNKFNCWICTHMPEHGGKMVSLIGIPIPGNQSWHNLWKNTTWPTNPEIQKLEITSPEVQEPYGTCVRRDCNQSKGKKTCEYLLGKGTYVGNYRFCNKTIKYGTWDLSAWPVPEGKGWYWLCNDTAWKVLPERWRGTCTLGAVVPNLTIHDSLPKGWIHKYLRKVKRDENPIVRRPTAFHAFARWFLPWLGVSELEKAIVNISAVIEDIENRTIDAIKAQQVEISSLAQMVQQNR</sequence>
<evidence type="ECO:0000256" key="2">
    <source>
        <dbReference type="SAM" id="SignalP"/>
    </source>
</evidence>
<dbReference type="PANTHER" id="PTHR10424:SF73">
    <property type="entry name" value="ENDOGENOUS RETROVIRUS GROUP FC1 ENV POLYPROTEIN-RELATED"/>
    <property type="match status" value="1"/>
</dbReference>
<dbReference type="Proteomes" id="UP000632886">
    <property type="component" value="Unassembled WGS sequence"/>
</dbReference>
<feature type="non-terminal residue" evidence="3">
    <location>
        <position position="280"/>
    </location>
</feature>
<evidence type="ECO:0000256" key="1">
    <source>
        <dbReference type="ARBA" id="ARBA00023157"/>
    </source>
</evidence>
<dbReference type="PANTHER" id="PTHR10424">
    <property type="entry name" value="VIRAL ENVELOPE PROTEIN"/>
    <property type="match status" value="1"/>
</dbReference>